<name>A0AAV5W388_9BILA</name>
<evidence type="ECO:0000313" key="2">
    <source>
        <dbReference type="EMBL" id="GMT26270.1"/>
    </source>
</evidence>
<reference evidence="2" key="1">
    <citation type="submission" date="2023-10" db="EMBL/GenBank/DDBJ databases">
        <title>Genome assembly of Pristionchus species.</title>
        <authorList>
            <person name="Yoshida K."/>
            <person name="Sommer R.J."/>
        </authorList>
    </citation>
    <scope>NUCLEOTIDE SEQUENCE</scope>
    <source>
        <strain evidence="2">RS5133</strain>
    </source>
</reference>
<feature type="signal peptide" evidence="1">
    <location>
        <begin position="1"/>
        <end position="19"/>
    </location>
</feature>
<feature type="non-terminal residue" evidence="2">
    <location>
        <position position="69"/>
    </location>
</feature>
<evidence type="ECO:0000256" key="1">
    <source>
        <dbReference type="SAM" id="SignalP"/>
    </source>
</evidence>
<keyword evidence="3" id="KW-1185">Reference proteome</keyword>
<keyword evidence="1" id="KW-0732">Signal</keyword>
<dbReference type="AlphaFoldDB" id="A0AAV5W388"/>
<accession>A0AAV5W388</accession>
<organism evidence="2 3">
    <name type="scientific">Pristionchus fissidentatus</name>
    <dbReference type="NCBI Taxonomy" id="1538716"/>
    <lineage>
        <taxon>Eukaryota</taxon>
        <taxon>Metazoa</taxon>
        <taxon>Ecdysozoa</taxon>
        <taxon>Nematoda</taxon>
        <taxon>Chromadorea</taxon>
        <taxon>Rhabditida</taxon>
        <taxon>Rhabditina</taxon>
        <taxon>Diplogasteromorpha</taxon>
        <taxon>Diplogasteroidea</taxon>
        <taxon>Neodiplogasteridae</taxon>
        <taxon>Pristionchus</taxon>
    </lineage>
</organism>
<feature type="non-terminal residue" evidence="2">
    <location>
        <position position="1"/>
    </location>
</feature>
<proteinExistence type="predicted"/>
<dbReference type="EMBL" id="BTSY01000004">
    <property type="protein sequence ID" value="GMT26270.1"/>
    <property type="molecule type" value="Genomic_DNA"/>
</dbReference>
<dbReference type="Proteomes" id="UP001432322">
    <property type="component" value="Unassembled WGS sequence"/>
</dbReference>
<gene>
    <name evidence="2" type="ORF">PFISCL1PPCAC_17567</name>
</gene>
<evidence type="ECO:0000313" key="3">
    <source>
        <dbReference type="Proteomes" id="UP001432322"/>
    </source>
</evidence>
<protein>
    <submittedName>
        <fullName evidence="2">Uncharacterized protein</fullName>
    </submittedName>
</protein>
<feature type="chain" id="PRO_5043551651" evidence="1">
    <location>
        <begin position="20"/>
        <end position="69"/>
    </location>
</feature>
<sequence>SPPLSSSLLLISLISTARSSFVSTRISAKSSILLFSPPHLLRFHRPLICGIHANLFSPPSPIVDGHVDH</sequence>
<comment type="caution">
    <text evidence="2">The sequence shown here is derived from an EMBL/GenBank/DDBJ whole genome shotgun (WGS) entry which is preliminary data.</text>
</comment>